<accession>A0ABP6UWV4</accession>
<dbReference type="Proteomes" id="UP001500459">
    <property type="component" value="Unassembled WGS sequence"/>
</dbReference>
<gene>
    <name evidence="1" type="ORF">GCM10022393_42540</name>
</gene>
<reference evidence="2" key="1">
    <citation type="journal article" date="2019" name="Int. J. Syst. Evol. Microbiol.">
        <title>The Global Catalogue of Microorganisms (GCM) 10K type strain sequencing project: providing services to taxonomists for standard genome sequencing and annotation.</title>
        <authorList>
            <consortium name="The Broad Institute Genomics Platform"/>
            <consortium name="The Broad Institute Genome Sequencing Center for Infectious Disease"/>
            <person name="Wu L."/>
            <person name="Ma J."/>
        </authorList>
    </citation>
    <scope>NUCLEOTIDE SEQUENCE [LARGE SCALE GENOMIC DNA]</scope>
    <source>
        <strain evidence="2">JCM 17106</strain>
    </source>
</reference>
<evidence type="ECO:0000313" key="2">
    <source>
        <dbReference type="Proteomes" id="UP001500459"/>
    </source>
</evidence>
<evidence type="ECO:0000313" key="1">
    <source>
        <dbReference type="EMBL" id="GAA3523237.1"/>
    </source>
</evidence>
<comment type="caution">
    <text evidence="1">The sequence shown here is derived from an EMBL/GenBank/DDBJ whole genome shotgun (WGS) entry which is preliminary data.</text>
</comment>
<name>A0ABP6UWV4_9FLAO</name>
<keyword evidence="2" id="KW-1185">Reference proteome</keyword>
<organism evidence="1 2">
    <name type="scientific">Aquimarina addita</name>
    <dbReference type="NCBI Taxonomy" id="870485"/>
    <lineage>
        <taxon>Bacteria</taxon>
        <taxon>Pseudomonadati</taxon>
        <taxon>Bacteroidota</taxon>
        <taxon>Flavobacteriia</taxon>
        <taxon>Flavobacteriales</taxon>
        <taxon>Flavobacteriaceae</taxon>
        <taxon>Aquimarina</taxon>
    </lineage>
</organism>
<proteinExistence type="predicted"/>
<sequence length="41" mass="4554">MAGNKSINLSKFEKALETMDEGKAVFQTVTGTYAKYIPQQD</sequence>
<dbReference type="EMBL" id="BAABCW010000034">
    <property type="protein sequence ID" value="GAA3523237.1"/>
    <property type="molecule type" value="Genomic_DNA"/>
</dbReference>
<protein>
    <submittedName>
        <fullName evidence="1">Uncharacterized protein</fullName>
    </submittedName>
</protein>